<dbReference type="OrthoDB" id="7405779at2759"/>
<dbReference type="Gene3D" id="2.170.15.10">
    <property type="entry name" value="Proaerolysin, chain A, domain 3"/>
    <property type="match status" value="1"/>
</dbReference>
<name>A0A815Q0M6_9BILA</name>
<evidence type="ECO:0000313" key="4">
    <source>
        <dbReference type="Proteomes" id="UP000663877"/>
    </source>
</evidence>
<protein>
    <submittedName>
        <fullName evidence="1">Uncharacterized protein</fullName>
    </submittedName>
</protein>
<sequence>MSYSHAWGQGGSESQTITVGSTANVSVELDPGESVKALLTASRGVMKVQIVYHANVIGNVVVDYSKGYKGHHYWCFDVSEIRASIDNNDPLEFKEDIEIGFFANADVELEDHDESTTNKDKKKDEQNGTSKKLNCDGRACNTCGKCVDWQIGGNQETWNWIRKFNSWKDGDWDRWRNDGVCKSFIKGDGATCKDVAECGSEEGSARYHSYIFLVHVCFCQPRLKAEGGQQAPNACTQQ</sequence>
<evidence type="ECO:0000313" key="2">
    <source>
        <dbReference type="EMBL" id="CAF1632170.1"/>
    </source>
</evidence>
<accession>A0A815Q0M6</accession>
<evidence type="ECO:0000313" key="3">
    <source>
        <dbReference type="Proteomes" id="UP000663832"/>
    </source>
</evidence>
<proteinExistence type="predicted"/>
<reference evidence="1" key="1">
    <citation type="submission" date="2021-02" db="EMBL/GenBank/DDBJ databases">
        <authorList>
            <person name="Nowell W R."/>
        </authorList>
    </citation>
    <scope>NUCLEOTIDE SEQUENCE</scope>
</reference>
<dbReference type="EMBL" id="CAJNOM010002410">
    <property type="protein sequence ID" value="CAF1632170.1"/>
    <property type="molecule type" value="Genomic_DNA"/>
</dbReference>
<dbReference type="CDD" id="cd20235">
    <property type="entry name" value="PFM_spherulin-2a-like"/>
    <property type="match status" value="1"/>
</dbReference>
<evidence type="ECO:0000313" key="1">
    <source>
        <dbReference type="EMBL" id="CAF1456990.1"/>
    </source>
</evidence>
<dbReference type="AlphaFoldDB" id="A0A815Q0M6"/>
<keyword evidence="3" id="KW-1185">Reference proteome</keyword>
<comment type="caution">
    <text evidence="1">The sequence shown here is derived from an EMBL/GenBank/DDBJ whole genome shotgun (WGS) entry which is preliminary data.</text>
</comment>
<dbReference type="EMBL" id="CAJNOI010002086">
    <property type="protein sequence ID" value="CAF1456990.1"/>
    <property type="molecule type" value="Genomic_DNA"/>
</dbReference>
<dbReference type="Proteomes" id="UP000663832">
    <property type="component" value="Unassembled WGS sequence"/>
</dbReference>
<dbReference type="Proteomes" id="UP000663877">
    <property type="component" value="Unassembled WGS sequence"/>
</dbReference>
<gene>
    <name evidence="1" type="ORF">BJG266_LOCUS40767</name>
    <name evidence="2" type="ORF">QVE165_LOCUS57648</name>
</gene>
<organism evidence="1 4">
    <name type="scientific">Adineta steineri</name>
    <dbReference type="NCBI Taxonomy" id="433720"/>
    <lineage>
        <taxon>Eukaryota</taxon>
        <taxon>Metazoa</taxon>
        <taxon>Spiralia</taxon>
        <taxon>Gnathifera</taxon>
        <taxon>Rotifera</taxon>
        <taxon>Eurotatoria</taxon>
        <taxon>Bdelloidea</taxon>
        <taxon>Adinetida</taxon>
        <taxon>Adinetidae</taxon>
        <taxon>Adineta</taxon>
    </lineage>
</organism>